<feature type="region of interest" description="Disordered" evidence="2">
    <location>
        <begin position="1"/>
        <end position="20"/>
    </location>
</feature>
<feature type="domain" description="Cupin type-2" evidence="3">
    <location>
        <begin position="51"/>
        <end position="122"/>
    </location>
</feature>
<evidence type="ECO:0000313" key="4">
    <source>
        <dbReference type="EMBL" id="AKT40295.1"/>
    </source>
</evidence>
<reference evidence="4 5" key="1">
    <citation type="submission" date="2015-07" db="EMBL/GenBank/DDBJ databases">
        <title>Genome analysis of myxobacterium Chondromyces crocatus Cm c5 reveals a high potential for natural compound synthesis and the genetic basis for the loss of fruiting body formation.</title>
        <authorList>
            <person name="Zaburannyi N."/>
            <person name="Bunk B."/>
            <person name="Maier J."/>
            <person name="Overmann J."/>
            <person name="Mueller R."/>
        </authorList>
    </citation>
    <scope>NUCLEOTIDE SEQUENCE [LARGE SCALE GENOMIC DNA]</scope>
    <source>
        <strain evidence="4 5">Cm c5</strain>
    </source>
</reference>
<name>A0A0K1EHF6_CHOCO</name>
<evidence type="ECO:0000256" key="2">
    <source>
        <dbReference type="SAM" id="MobiDB-lite"/>
    </source>
</evidence>
<dbReference type="InterPro" id="IPR051610">
    <property type="entry name" value="GPI/OXD"/>
</dbReference>
<dbReference type="Proteomes" id="UP000067626">
    <property type="component" value="Chromosome"/>
</dbReference>
<organism evidence="4 5">
    <name type="scientific">Chondromyces crocatus</name>
    <dbReference type="NCBI Taxonomy" id="52"/>
    <lineage>
        <taxon>Bacteria</taxon>
        <taxon>Pseudomonadati</taxon>
        <taxon>Myxococcota</taxon>
        <taxon>Polyangia</taxon>
        <taxon>Polyangiales</taxon>
        <taxon>Polyangiaceae</taxon>
        <taxon>Chondromyces</taxon>
    </lineage>
</organism>
<dbReference type="CDD" id="cd02224">
    <property type="entry name" value="cupin_SPO2919-like"/>
    <property type="match status" value="1"/>
</dbReference>
<dbReference type="EMBL" id="CP012159">
    <property type="protein sequence ID" value="AKT40295.1"/>
    <property type="molecule type" value="Genomic_DNA"/>
</dbReference>
<gene>
    <name evidence="4" type="ORF">CMC5_044480</name>
</gene>
<evidence type="ECO:0000256" key="1">
    <source>
        <dbReference type="ARBA" id="ARBA00022723"/>
    </source>
</evidence>
<dbReference type="PATRIC" id="fig|52.7.peg.4904"/>
<dbReference type="PANTHER" id="PTHR35848">
    <property type="entry name" value="OXALATE-BINDING PROTEIN"/>
    <property type="match status" value="1"/>
</dbReference>
<sequence>MSDPRPPALDPATVEPLTNTGYPEPFRLAVAGRARRRIGKALGLTRFGVNLTQLAPGAASSQRHWHSHDEEFVYVVEGELVLVTDAGEQVLRAGMAAGFPAGRPDGHQLVNRSDRPAVYLEVGTDEEQDHAVYSDIDMECRPQPGGGFAYVHKDGTPW</sequence>
<keyword evidence="5" id="KW-1185">Reference proteome</keyword>
<dbReference type="AlphaFoldDB" id="A0A0K1EHF6"/>
<dbReference type="GO" id="GO:0046872">
    <property type="term" value="F:metal ion binding"/>
    <property type="evidence" value="ECO:0007669"/>
    <property type="project" value="UniProtKB-KW"/>
</dbReference>
<dbReference type="PANTHER" id="PTHR35848:SF9">
    <property type="entry name" value="SLL1358 PROTEIN"/>
    <property type="match status" value="1"/>
</dbReference>
<dbReference type="Gene3D" id="2.60.120.10">
    <property type="entry name" value="Jelly Rolls"/>
    <property type="match status" value="1"/>
</dbReference>
<dbReference type="OrthoDB" id="5290459at2"/>
<accession>A0A0K1EHF6</accession>
<protein>
    <submittedName>
        <fullName evidence="4">Transcriptional regulator</fullName>
    </submittedName>
</protein>
<dbReference type="STRING" id="52.CMC5_044480"/>
<dbReference type="KEGG" id="ccro:CMC5_044480"/>
<dbReference type="InterPro" id="IPR011051">
    <property type="entry name" value="RmlC_Cupin_sf"/>
</dbReference>
<evidence type="ECO:0000259" key="3">
    <source>
        <dbReference type="Pfam" id="PF07883"/>
    </source>
</evidence>
<dbReference type="InterPro" id="IPR014710">
    <property type="entry name" value="RmlC-like_jellyroll"/>
</dbReference>
<dbReference type="SUPFAM" id="SSF51182">
    <property type="entry name" value="RmlC-like cupins"/>
    <property type="match status" value="1"/>
</dbReference>
<dbReference type="InterPro" id="IPR013096">
    <property type="entry name" value="Cupin_2"/>
</dbReference>
<keyword evidence="1" id="KW-0479">Metal-binding</keyword>
<dbReference type="Pfam" id="PF07883">
    <property type="entry name" value="Cupin_2"/>
    <property type="match status" value="1"/>
</dbReference>
<proteinExistence type="predicted"/>
<evidence type="ECO:0000313" key="5">
    <source>
        <dbReference type="Proteomes" id="UP000067626"/>
    </source>
</evidence>
<dbReference type="RefSeq" id="WP_050432246.1">
    <property type="nucleotide sequence ID" value="NZ_CP012159.1"/>
</dbReference>